<evidence type="ECO:0000256" key="3">
    <source>
        <dbReference type="ARBA" id="ARBA00022617"/>
    </source>
</evidence>
<evidence type="ECO:0000256" key="7">
    <source>
        <dbReference type="ARBA" id="ARBA00023033"/>
    </source>
</evidence>
<keyword evidence="6 8" id="KW-0408">Iron</keyword>
<dbReference type="InterPro" id="IPR017972">
    <property type="entry name" value="Cyt_P450_CS"/>
</dbReference>
<comment type="caution">
    <text evidence="11">The sequence shown here is derived from an EMBL/GenBank/DDBJ whole genome shotgun (WGS) entry which is preliminary data.</text>
</comment>
<dbReference type="Pfam" id="PF00067">
    <property type="entry name" value="p450"/>
    <property type="match status" value="1"/>
</dbReference>
<keyword evidence="3 8" id="KW-0349">Heme</keyword>
<dbReference type="GO" id="GO:0004497">
    <property type="term" value="F:monooxygenase activity"/>
    <property type="evidence" value="ECO:0007669"/>
    <property type="project" value="UniProtKB-KW"/>
</dbReference>
<dbReference type="GO" id="GO:0005506">
    <property type="term" value="F:iron ion binding"/>
    <property type="evidence" value="ECO:0007669"/>
    <property type="project" value="InterPro"/>
</dbReference>
<reference evidence="11" key="1">
    <citation type="submission" date="2023-06" db="EMBL/GenBank/DDBJ databases">
        <title>Genome-scale phylogeny and comparative genomics of the fungal order Sordariales.</title>
        <authorList>
            <consortium name="Lawrence Berkeley National Laboratory"/>
            <person name="Hensen N."/>
            <person name="Bonometti L."/>
            <person name="Westerberg I."/>
            <person name="Brannstrom I.O."/>
            <person name="Guillou S."/>
            <person name="Cros-Aarteil S."/>
            <person name="Calhoun S."/>
            <person name="Haridas S."/>
            <person name="Kuo A."/>
            <person name="Mondo S."/>
            <person name="Pangilinan J."/>
            <person name="Riley R."/>
            <person name="Labutti K."/>
            <person name="Andreopoulos B."/>
            <person name="Lipzen A."/>
            <person name="Chen C."/>
            <person name="Yanf M."/>
            <person name="Daum C."/>
            <person name="Ng V."/>
            <person name="Clum A."/>
            <person name="Steindorff A."/>
            <person name="Ohm R."/>
            <person name="Martin F."/>
            <person name="Silar P."/>
            <person name="Natvig D."/>
            <person name="Lalanne C."/>
            <person name="Gautier V."/>
            <person name="Ament-Velasquez S.L."/>
            <person name="Kruys A."/>
            <person name="Hutchinson M.I."/>
            <person name="Powell A.J."/>
            <person name="Barry K."/>
            <person name="Miller A.N."/>
            <person name="Grigoriev I.V."/>
            <person name="Debuchy R."/>
            <person name="Gladieux P."/>
            <person name="Thoren M.H."/>
            <person name="Johannesson H."/>
        </authorList>
    </citation>
    <scope>NUCLEOTIDE SEQUENCE</scope>
    <source>
        <strain evidence="11">8032-3</strain>
    </source>
</reference>
<dbReference type="GO" id="GO:0020037">
    <property type="term" value="F:heme binding"/>
    <property type="evidence" value="ECO:0007669"/>
    <property type="project" value="InterPro"/>
</dbReference>
<evidence type="ECO:0000256" key="6">
    <source>
        <dbReference type="ARBA" id="ARBA00023004"/>
    </source>
</evidence>
<dbReference type="Proteomes" id="UP001244011">
    <property type="component" value="Unassembled WGS sequence"/>
</dbReference>
<evidence type="ECO:0000256" key="2">
    <source>
        <dbReference type="ARBA" id="ARBA00010617"/>
    </source>
</evidence>
<dbReference type="CDD" id="cd11062">
    <property type="entry name" value="CYP58-like"/>
    <property type="match status" value="1"/>
</dbReference>
<keyword evidence="10" id="KW-0812">Transmembrane</keyword>
<dbReference type="InterPro" id="IPR036396">
    <property type="entry name" value="Cyt_P450_sf"/>
</dbReference>
<dbReference type="PRINTS" id="PR00385">
    <property type="entry name" value="P450"/>
</dbReference>
<dbReference type="SUPFAM" id="SSF48264">
    <property type="entry name" value="Cytochrome P450"/>
    <property type="match status" value="1"/>
</dbReference>
<dbReference type="PRINTS" id="PR00465">
    <property type="entry name" value="EP450IV"/>
</dbReference>
<dbReference type="GO" id="GO:0016705">
    <property type="term" value="F:oxidoreductase activity, acting on paired donors, with incorporation or reduction of molecular oxygen"/>
    <property type="evidence" value="ECO:0007669"/>
    <property type="project" value="InterPro"/>
</dbReference>
<feature type="transmembrane region" description="Helical" evidence="10">
    <location>
        <begin position="12"/>
        <end position="37"/>
    </location>
</feature>
<protein>
    <submittedName>
        <fullName evidence="11">Cytochrome p450 protein</fullName>
    </submittedName>
</protein>
<dbReference type="InterPro" id="IPR002403">
    <property type="entry name" value="Cyt_P450_E_grp-IV"/>
</dbReference>
<organism evidence="11 12">
    <name type="scientific">Phialemonium atrogriseum</name>
    <dbReference type="NCBI Taxonomy" id="1093897"/>
    <lineage>
        <taxon>Eukaryota</taxon>
        <taxon>Fungi</taxon>
        <taxon>Dikarya</taxon>
        <taxon>Ascomycota</taxon>
        <taxon>Pezizomycotina</taxon>
        <taxon>Sordariomycetes</taxon>
        <taxon>Sordariomycetidae</taxon>
        <taxon>Cephalothecales</taxon>
        <taxon>Cephalothecaceae</taxon>
        <taxon>Phialemonium</taxon>
    </lineage>
</organism>
<keyword evidence="12" id="KW-1185">Reference proteome</keyword>
<dbReference type="AlphaFoldDB" id="A0AAJ0C279"/>
<evidence type="ECO:0000256" key="5">
    <source>
        <dbReference type="ARBA" id="ARBA00023002"/>
    </source>
</evidence>
<keyword evidence="5 9" id="KW-0560">Oxidoreductase</keyword>
<feature type="binding site" description="axial binding residue" evidence="8">
    <location>
        <position position="466"/>
    </location>
    <ligand>
        <name>heme</name>
        <dbReference type="ChEBI" id="CHEBI:30413"/>
    </ligand>
    <ligandPart>
        <name>Fe</name>
        <dbReference type="ChEBI" id="CHEBI:18248"/>
    </ligandPart>
</feature>
<comment type="similarity">
    <text evidence="2 9">Belongs to the cytochrome P450 family.</text>
</comment>
<gene>
    <name evidence="11" type="ORF">QBC33DRAFT_360503</name>
</gene>
<dbReference type="PROSITE" id="PS00086">
    <property type="entry name" value="CYTOCHROME_P450"/>
    <property type="match status" value="1"/>
</dbReference>
<sequence>MAFLDLVLSFSYVQIGGALLGFLLLHSLWLGVWRLYFSPISHIPGPKLAALTWAYEFYYDIVLGGQYTFKIIELHKKYGPIIRINPEEVHVGDPDFYPVLYLGTNRRLEKWRFFTKQFGADESALATIDHDLHKLRRAAINPFFSMQSVRKLQPAIEERVDALLDRLRNLPQKPINLMYPFSAFTNDVINEYAFAKSDHLIEDPDFGQAVTDNLLTGTHYGKWVQHVEVILKFINALPEIISANFVPGWSGFLKMKKDILRQISDIKATENTAKWEFDVSHPTIFHEMLSSKILPPQEKTIKRLGQEGQILVQGGTLTTSWVLTLCTFHLLNQPDTLRQLRDELFKAIPDPHAVVPLAELEQLPHLRAVIKESLRLGFGTSGRLARVCPDETLTYTHHAGDGDQKKKYAIPPGTAVSMTTYKTVTDPDIFTDPFSFRPGRWLSAAGDEEERLDRYLTVFGAGSRSCLGMALAQAELFLMVAKLFRVWGGRGDDDARLPGDVGVVGVFETTVRDCEMASDYFIPIPYHGSKGVRAVFEANRNE</sequence>
<keyword evidence="10" id="KW-0472">Membrane</keyword>
<evidence type="ECO:0000256" key="9">
    <source>
        <dbReference type="RuleBase" id="RU000461"/>
    </source>
</evidence>
<evidence type="ECO:0000256" key="1">
    <source>
        <dbReference type="ARBA" id="ARBA00001971"/>
    </source>
</evidence>
<proteinExistence type="inferred from homology"/>
<evidence type="ECO:0000256" key="10">
    <source>
        <dbReference type="SAM" id="Phobius"/>
    </source>
</evidence>
<keyword evidence="7 9" id="KW-0503">Monooxygenase</keyword>
<keyword evidence="10" id="KW-1133">Transmembrane helix</keyword>
<dbReference type="PANTHER" id="PTHR24305:SF157">
    <property type="entry name" value="N-ACETYLTRYPTOPHAN 6-HYDROXYLASE IVOC-RELATED"/>
    <property type="match status" value="1"/>
</dbReference>
<dbReference type="Gene3D" id="1.10.630.10">
    <property type="entry name" value="Cytochrome P450"/>
    <property type="match status" value="1"/>
</dbReference>
<accession>A0AAJ0C279</accession>
<comment type="cofactor">
    <cofactor evidence="1 8">
        <name>heme</name>
        <dbReference type="ChEBI" id="CHEBI:30413"/>
    </cofactor>
</comment>
<dbReference type="GeneID" id="85307103"/>
<dbReference type="PANTHER" id="PTHR24305">
    <property type="entry name" value="CYTOCHROME P450"/>
    <property type="match status" value="1"/>
</dbReference>
<evidence type="ECO:0000313" key="12">
    <source>
        <dbReference type="Proteomes" id="UP001244011"/>
    </source>
</evidence>
<keyword evidence="4 8" id="KW-0479">Metal-binding</keyword>
<dbReference type="InterPro" id="IPR050121">
    <property type="entry name" value="Cytochrome_P450_monoxygenase"/>
</dbReference>
<dbReference type="InterPro" id="IPR001128">
    <property type="entry name" value="Cyt_P450"/>
</dbReference>
<name>A0AAJ0C279_9PEZI</name>
<dbReference type="RefSeq" id="XP_060285013.1">
    <property type="nucleotide sequence ID" value="XM_060423916.1"/>
</dbReference>
<evidence type="ECO:0000256" key="8">
    <source>
        <dbReference type="PIRSR" id="PIRSR602403-1"/>
    </source>
</evidence>
<evidence type="ECO:0000313" key="11">
    <source>
        <dbReference type="EMBL" id="KAK1768800.1"/>
    </source>
</evidence>
<dbReference type="EMBL" id="MU839004">
    <property type="protein sequence ID" value="KAK1768800.1"/>
    <property type="molecule type" value="Genomic_DNA"/>
</dbReference>
<evidence type="ECO:0000256" key="4">
    <source>
        <dbReference type="ARBA" id="ARBA00022723"/>
    </source>
</evidence>